<dbReference type="GO" id="GO:0008270">
    <property type="term" value="F:zinc ion binding"/>
    <property type="evidence" value="ECO:0007669"/>
    <property type="project" value="UniProtKB-UniRule"/>
</dbReference>
<dbReference type="PRINTS" id="PR00480">
    <property type="entry name" value="ASTACIN"/>
</dbReference>
<dbReference type="SUPFAM" id="SSF55486">
    <property type="entry name" value="Metalloproteases ('zincins'), catalytic domain"/>
    <property type="match status" value="1"/>
</dbReference>
<feature type="binding site" evidence="6">
    <location>
        <position position="217"/>
    </location>
    <ligand>
        <name>Zn(2+)</name>
        <dbReference type="ChEBI" id="CHEBI:29105"/>
        <note>catalytic</note>
    </ligand>
</feature>
<gene>
    <name evidence="10" type="primary">RvY_15240</name>
    <name evidence="10" type="synonym">RvY_15240.1</name>
    <name evidence="10" type="ORF">RvY_15240-1</name>
</gene>
<dbReference type="SMART" id="SM00235">
    <property type="entry name" value="ZnMc"/>
    <property type="match status" value="1"/>
</dbReference>
<keyword evidence="2 6" id="KW-0479">Metal-binding</keyword>
<dbReference type="AlphaFoldDB" id="A0A1D1VXN2"/>
<evidence type="ECO:0000256" key="3">
    <source>
        <dbReference type="ARBA" id="ARBA00022801"/>
    </source>
</evidence>
<evidence type="ECO:0000256" key="6">
    <source>
        <dbReference type="PROSITE-ProRule" id="PRU01211"/>
    </source>
</evidence>
<feature type="binding site" evidence="6">
    <location>
        <position position="213"/>
    </location>
    <ligand>
        <name>Zn(2+)</name>
        <dbReference type="ChEBI" id="CHEBI:29105"/>
        <note>catalytic</note>
    </ligand>
</feature>
<dbReference type="EMBL" id="BDGG01000011">
    <property type="protein sequence ID" value="GAV05053.1"/>
    <property type="molecule type" value="Genomic_DNA"/>
</dbReference>
<evidence type="ECO:0000256" key="7">
    <source>
        <dbReference type="RuleBase" id="RU361183"/>
    </source>
</evidence>
<evidence type="ECO:0000256" key="8">
    <source>
        <dbReference type="SAM" id="MobiDB-lite"/>
    </source>
</evidence>
<proteinExistence type="predicted"/>
<comment type="caution">
    <text evidence="10">The sequence shown here is derived from an EMBL/GenBank/DDBJ whole genome shotgun (WGS) entry which is preliminary data.</text>
</comment>
<feature type="domain" description="Peptidase M12A" evidence="9">
    <location>
        <begin position="114"/>
        <end position="322"/>
    </location>
</feature>
<dbReference type="EC" id="3.4.24.-" evidence="7"/>
<dbReference type="InterPro" id="IPR001506">
    <property type="entry name" value="Peptidase_M12A"/>
</dbReference>
<dbReference type="STRING" id="947166.A0A1D1VXN2"/>
<keyword evidence="4 6" id="KW-0862">Zinc</keyword>
<feature type="signal peptide" evidence="7">
    <location>
        <begin position="1"/>
        <end position="27"/>
    </location>
</feature>
<keyword evidence="5 6" id="KW-0482">Metalloprotease</keyword>
<keyword evidence="3 6" id="KW-0378">Hydrolase</keyword>
<evidence type="ECO:0000259" key="9">
    <source>
        <dbReference type="PROSITE" id="PS51864"/>
    </source>
</evidence>
<dbReference type="GO" id="GO:0006508">
    <property type="term" value="P:proteolysis"/>
    <property type="evidence" value="ECO:0007669"/>
    <property type="project" value="UniProtKB-KW"/>
</dbReference>
<dbReference type="PROSITE" id="PS51864">
    <property type="entry name" value="ASTACIN"/>
    <property type="match status" value="1"/>
</dbReference>
<feature type="active site" evidence="6">
    <location>
        <position position="214"/>
    </location>
</feature>
<keyword evidence="1 6" id="KW-0645">Protease</keyword>
<evidence type="ECO:0000313" key="10">
    <source>
        <dbReference type="EMBL" id="GAV05053.1"/>
    </source>
</evidence>
<feature type="chain" id="PRO_5008811137" description="Metalloendopeptidase" evidence="7">
    <location>
        <begin position="28"/>
        <end position="442"/>
    </location>
</feature>
<evidence type="ECO:0000256" key="5">
    <source>
        <dbReference type="ARBA" id="ARBA00023049"/>
    </source>
</evidence>
<dbReference type="InterPro" id="IPR024079">
    <property type="entry name" value="MetalloPept_cat_dom_sf"/>
</dbReference>
<feature type="compositionally biased region" description="Basic and acidic residues" evidence="8">
    <location>
        <begin position="322"/>
        <end position="337"/>
    </location>
</feature>
<feature type="binding site" evidence="6">
    <location>
        <position position="223"/>
    </location>
    <ligand>
        <name>Zn(2+)</name>
        <dbReference type="ChEBI" id="CHEBI:29105"/>
        <note>catalytic</note>
    </ligand>
</feature>
<dbReference type="InterPro" id="IPR006026">
    <property type="entry name" value="Peptidase_Metallo"/>
</dbReference>
<comment type="caution">
    <text evidence="6">Lacks conserved residue(s) required for the propagation of feature annotation.</text>
</comment>
<reference evidence="10 11" key="1">
    <citation type="journal article" date="2016" name="Nat. Commun.">
        <title>Extremotolerant tardigrade genome and improved radiotolerance of human cultured cells by tardigrade-unique protein.</title>
        <authorList>
            <person name="Hashimoto T."/>
            <person name="Horikawa D.D."/>
            <person name="Saito Y."/>
            <person name="Kuwahara H."/>
            <person name="Kozuka-Hata H."/>
            <person name="Shin-I T."/>
            <person name="Minakuchi Y."/>
            <person name="Ohishi K."/>
            <person name="Motoyama A."/>
            <person name="Aizu T."/>
            <person name="Enomoto A."/>
            <person name="Kondo K."/>
            <person name="Tanaka S."/>
            <person name="Hara Y."/>
            <person name="Koshikawa S."/>
            <person name="Sagara H."/>
            <person name="Miura T."/>
            <person name="Yokobori S."/>
            <person name="Miyagawa K."/>
            <person name="Suzuki Y."/>
            <person name="Kubo T."/>
            <person name="Oyama M."/>
            <person name="Kohara Y."/>
            <person name="Fujiyama A."/>
            <person name="Arakawa K."/>
            <person name="Katayama T."/>
            <person name="Toyoda A."/>
            <person name="Kunieda T."/>
        </authorList>
    </citation>
    <scope>NUCLEOTIDE SEQUENCE [LARGE SCALE GENOMIC DNA]</scope>
    <source>
        <strain evidence="10 11">YOKOZUNA-1</strain>
    </source>
</reference>
<protein>
    <recommendedName>
        <fullName evidence="7">Metalloendopeptidase</fullName>
        <ecNumber evidence="7">3.4.24.-</ecNumber>
    </recommendedName>
</protein>
<dbReference type="OrthoDB" id="291007at2759"/>
<comment type="cofactor">
    <cofactor evidence="6 7">
        <name>Zn(2+)</name>
        <dbReference type="ChEBI" id="CHEBI:29105"/>
    </cofactor>
    <text evidence="6 7">Binds 1 zinc ion per subunit.</text>
</comment>
<organism evidence="10 11">
    <name type="scientific">Ramazzottius varieornatus</name>
    <name type="common">Water bear</name>
    <name type="synonym">Tardigrade</name>
    <dbReference type="NCBI Taxonomy" id="947166"/>
    <lineage>
        <taxon>Eukaryota</taxon>
        <taxon>Metazoa</taxon>
        <taxon>Ecdysozoa</taxon>
        <taxon>Tardigrada</taxon>
        <taxon>Eutardigrada</taxon>
        <taxon>Parachela</taxon>
        <taxon>Hypsibioidea</taxon>
        <taxon>Ramazzottiidae</taxon>
        <taxon>Ramazzottius</taxon>
    </lineage>
</organism>
<evidence type="ECO:0000313" key="11">
    <source>
        <dbReference type="Proteomes" id="UP000186922"/>
    </source>
</evidence>
<dbReference type="GO" id="GO:0004222">
    <property type="term" value="F:metalloendopeptidase activity"/>
    <property type="evidence" value="ECO:0007669"/>
    <property type="project" value="UniProtKB-UniRule"/>
</dbReference>
<keyword evidence="11" id="KW-1185">Reference proteome</keyword>
<dbReference type="InterPro" id="IPR034035">
    <property type="entry name" value="Astacin-like_dom"/>
</dbReference>
<dbReference type="PANTHER" id="PTHR10127:SF780">
    <property type="entry name" value="METALLOENDOPEPTIDASE"/>
    <property type="match status" value="1"/>
</dbReference>
<feature type="region of interest" description="Disordered" evidence="8">
    <location>
        <begin position="322"/>
        <end position="358"/>
    </location>
</feature>
<feature type="region of interest" description="Disordered" evidence="8">
    <location>
        <begin position="408"/>
        <end position="442"/>
    </location>
</feature>
<evidence type="ECO:0000256" key="1">
    <source>
        <dbReference type="ARBA" id="ARBA00022670"/>
    </source>
</evidence>
<dbReference type="CDD" id="cd04280">
    <property type="entry name" value="ZnMc_astacin_like"/>
    <property type="match status" value="1"/>
</dbReference>
<dbReference type="Pfam" id="PF01400">
    <property type="entry name" value="Astacin"/>
    <property type="match status" value="1"/>
</dbReference>
<dbReference type="Proteomes" id="UP000186922">
    <property type="component" value="Unassembled WGS sequence"/>
</dbReference>
<evidence type="ECO:0000256" key="4">
    <source>
        <dbReference type="ARBA" id="ARBA00022833"/>
    </source>
</evidence>
<keyword evidence="7" id="KW-0732">Signal</keyword>
<feature type="compositionally biased region" description="Basic residues" evidence="8">
    <location>
        <begin position="419"/>
        <end position="433"/>
    </location>
</feature>
<accession>A0A1D1VXN2</accession>
<feature type="compositionally biased region" description="Basic residues" evidence="8">
    <location>
        <begin position="338"/>
        <end position="350"/>
    </location>
</feature>
<sequence>MTLFCCLRPLSRLLPLAFYLLSARTSAERPLKARRQTATHPVDWRRLIADDSFKYSVRHFKQTQPETSHPSRENTPVHRDVLLEGDIIQYVPVYTHHHPVIYNDNPLQGQRFFNAVPHETQIWPRGIIPYTIDSYFDWPERELIQSAMSDIEQRTCVRFIEYPTSSRYVYHKDVVRIVKEGRVCSSFVGRMDIGEQELTLASGCLKLMGEVQHELLHALGLYHEQSRMDRDEYVHIIWDNILRGHDYDMSSQFEKYESKTFGLPYDYESIMHYGHNYFSRAAHLPTIVPRKRRSGQAAVKLGNREKMSDLDARKINLLYKCPDHRASGDPNNKETNGRKRTRTTTRRPHVTRPPIPLVTRDPCVTRRCLSEEELHKLRKGKYTKDRWQLFKAAVKNNELEQAWRMVWPEPDSPSSQQSRARRVRRRHHRKRLRNNATHKSLS</sequence>
<dbReference type="PANTHER" id="PTHR10127">
    <property type="entry name" value="DISCOIDIN, CUB, EGF, LAMININ , AND ZINC METALLOPROTEASE DOMAIN CONTAINING"/>
    <property type="match status" value="1"/>
</dbReference>
<evidence type="ECO:0000256" key="2">
    <source>
        <dbReference type="ARBA" id="ARBA00022723"/>
    </source>
</evidence>
<name>A0A1D1VXN2_RAMVA</name>
<dbReference type="Gene3D" id="3.40.390.10">
    <property type="entry name" value="Collagenase (Catalytic Domain)"/>
    <property type="match status" value="1"/>
</dbReference>